<feature type="transmembrane region" description="Helical" evidence="1">
    <location>
        <begin position="52"/>
        <end position="73"/>
    </location>
</feature>
<sequence>MPKPNKDFYNYFSQNLIKGFIYLGLLIAALVIFKSYFESQYDALQHWVSDDYWLMFIIFLISEIFVGIVPPEVFMVWTKDDPATLYVWVIVAMTVLSLLAGWINYSIGKLISSRRFFRRYFKRRLRKYSERYEQYGSGFIVVAALTPLPFALVSLITGALSYPSKKYLLYSSFRVLRFVAYGLIIWNLGDVV</sequence>
<feature type="transmembrane region" description="Helical" evidence="1">
    <location>
        <begin position="20"/>
        <end position="37"/>
    </location>
</feature>
<accession>A0A1I0Q7X2</accession>
<keyword evidence="1" id="KW-1133">Transmembrane helix</keyword>
<dbReference type="GeneID" id="99986801"/>
<feature type="transmembrane region" description="Helical" evidence="1">
    <location>
        <begin position="132"/>
        <end position="156"/>
    </location>
</feature>
<reference evidence="4" key="1">
    <citation type="submission" date="2016-10" db="EMBL/GenBank/DDBJ databases">
        <authorList>
            <person name="Varghese N."/>
            <person name="Submissions S."/>
        </authorList>
    </citation>
    <scope>NUCLEOTIDE SEQUENCE [LARGE SCALE GENOMIC DNA]</scope>
    <source>
        <strain evidence="4">CGMCC 1.12402</strain>
    </source>
</reference>
<evidence type="ECO:0000256" key="1">
    <source>
        <dbReference type="SAM" id="Phobius"/>
    </source>
</evidence>
<keyword evidence="1" id="KW-0812">Transmembrane</keyword>
<proteinExistence type="predicted"/>
<organism evidence="3 4">
    <name type="scientific">Roseivirga pacifica</name>
    <dbReference type="NCBI Taxonomy" id="1267423"/>
    <lineage>
        <taxon>Bacteria</taxon>
        <taxon>Pseudomonadati</taxon>
        <taxon>Bacteroidota</taxon>
        <taxon>Cytophagia</taxon>
        <taxon>Cytophagales</taxon>
        <taxon>Roseivirgaceae</taxon>
        <taxon>Roseivirga</taxon>
    </lineage>
</organism>
<dbReference type="AlphaFoldDB" id="A0A1I0Q7X2"/>
<dbReference type="STRING" id="1267423.SAMN05216290_2089"/>
<protein>
    <submittedName>
        <fullName evidence="3">Membrane protein DedA, SNARE-associated domain</fullName>
    </submittedName>
</protein>
<dbReference type="RefSeq" id="WP_090258523.1">
    <property type="nucleotide sequence ID" value="NZ_FOIR01000002.1"/>
</dbReference>
<keyword evidence="4" id="KW-1185">Reference proteome</keyword>
<dbReference type="Proteomes" id="UP000199437">
    <property type="component" value="Unassembled WGS sequence"/>
</dbReference>
<evidence type="ECO:0000313" key="3">
    <source>
        <dbReference type="EMBL" id="SEW22916.1"/>
    </source>
</evidence>
<gene>
    <name evidence="3" type="ORF">SAMN05216290_2089</name>
</gene>
<dbReference type="InterPro" id="IPR051311">
    <property type="entry name" value="DedA_domain"/>
</dbReference>
<dbReference type="GO" id="GO:0005886">
    <property type="term" value="C:plasma membrane"/>
    <property type="evidence" value="ECO:0007669"/>
    <property type="project" value="TreeGrafter"/>
</dbReference>
<feature type="domain" description="VTT" evidence="2">
    <location>
        <begin position="86"/>
        <end position="175"/>
    </location>
</feature>
<dbReference type="OrthoDB" id="1118259at2"/>
<dbReference type="PANTHER" id="PTHR42709">
    <property type="entry name" value="ALKALINE PHOSPHATASE LIKE PROTEIN"/>
    <property type="match status" value="1"/>
</dbReference>
<evidence type="ECO:0000313" key="4">
    <source>
        <dbReference type="Proteomes" id="UP000199437"/>
    </source>
</evidence>
<feature type="transmembrane region" description="Helical" evidence="1">
    <location>
        <begin position="85"/>
        <end position="111"/>
    </location>
</feature>
<dbReference type="EMBL" id="FOIR01000002">
    <property type="protein sequence ID" value="SEW22916.1"/>
    <property type="molecule type" value="Genomic_DNA"/>
</dbReference>
<dbReference type="InterPro" id="IPR032816">
    <property type="entry name" value="VTT_dom"/>
</dbReference>
<keyword evidence="1" id="KW-0472">Membrane</keyword>
<feature type="transmembrane region" description="Helical" evidence="1">
    <location>
        <begin position="168"/>
        <end position="189"/>
    </location>
</feature>
<name>A0A1I0Q7X2_9BACT</name>
<dbReference type="PANTHER" id="PTHR42709:SF11">
    <property type="entry name" value="DEDA FAMILY PROTEIN"/>
    <property type="match status" value="1"/>
</dbReference>
<evidence type="ECO:0000259" key="2">
    <source>
        <dbReference type="Pfam" id="PF09335"/>
    </source>
</evidence>
<dbReference type="Pfam" id="PF09335">
    <property type="entry name" value="VTT_dom"/>
    <property type="match status" value="1"/>
</dbReference>